<dbReference type="Pfam" id="PF00005">
    <property type="entry name" value="ABC_tran"/>
    <property type="match status" value="1"/>
</dbReference>
<evidence type="ECO:0000259" key="4">
    <source>
        <dbReference type="PROSITE" id="PS50893"/>
    </source>
</evidence>
<dbReference type="GO" id="GO:0005524">
    <property type="term" value="F:ATP binding"/>
    <property type="evidence" value="ECO:0007669"/>
    <property type="project" value="UniProtKB-KW"/>
</dbReference>
<dbReference type="SMART" id="SM00382">
    <property type="entry name" value="AAA"/>
    <property type="match status" value="1"/>
</dbReference>
<evidence type="ECO:0000256" key="2">
    <source>
        <dbReference type="ARBA" id="ARBA00022741"/>
    </source>
</evidence>
<dbReference type="PROSITE" id="PS00211">
    <property type="entry name" value="ABC_TRANSPORTER_1"/>
    <property type="match status" value="1"/>
</dbReference>
<evidence type="ECO:0000313" key="6">
    <source>
        <dbReference type="Proteomes" id="UP001298753"/>
    </source>
</evidence>
<accession>A0AAW4W0W6</accession>
<dbReference type="InterPro" id="IPR027417">
    <property type="entry name" value="P-loop_NTPase"/>
</dbReference>
<dbReference type="SUPFAM" id="SSF52540">
    <property type="entry name" value="P-loop containing nucleoside triphosphate hydrolases"/>
    <property type="match status" value="1"/>
</dbReference>
<keyword evidence="6" id="KW-1185">Reference proteome</keyword>
<dbReference type="InterPro" id="IPR003439">
    <property type="entry name" value="ABC_transporter-like_ATP-bd"/>
</dbReference>
<reference evidence="5 6" key="1">
    <citation type="submission" date="2021-10" db="EMBL/GenBank/DDBJ databases">
        <title>Anaerobic single-cell dispensing facilitates the cultivation of human gut bacteria.</title>
        <authorList>
            <person name="Afrizal A."/>
        </authorList>
    </citation>
    <scope>NUCLEOTIDE SEQUENCE [LARGE SCALE GENOMIC DNA]</scope>
    <source>
        <strain evidence="5 6">CLA-AA-H270</strain>
    </source>
</reference>
<dbReference type="PANTHER" id="PTHR42939:SF1">
    <property type="entry name" value="ABC TRANSPORTER ATP-BINDING PROTEIN ALBC-RELATED"/>
    <property type="match status" value="1"/>
</dbReference>
<dbReference type="Gene3D" id="3.40.50.300">
    <property type="entry name" value="P-loop containing nucleotide triphosphate hydrolases"/>
    <property type="match status" value="1"/>
</dbReference>
<protein>
    <submittedName>
        <fullName evidence="5">ABC transporter ATP-binding protein</fullName>
    </submittedName>
</protein>
<dbReference type="EMBL" id="JAJEPX010000032">
    <property type="protein sequence ID" value="MCC2177400.1"/>
    <property type="molecule type" value="Genomic_DNA"/>
</dbReference>
<dbReference type="GO" id="GO:0016887">
    <property type="term" value="F:ATP hydrolysis activity"/>
    <property type="evidence" value="ECO:0007669"/>
    <property type="project" value="InterPro"/>
</dbReference>
<dbReference type="PROSITE" id="PS50893">
    <property type="entry name" value="ABC_TRANSPORTER_2"/>
    <property type="match status" value="1"/>
</dbReference>
<dbReference type="GeneID" id="98660890"/>
<dbReference type="Proteomes" id="UP001298753">
    <property type="component" value="Unassembled WGS sequence"/>
</dbReference>
<dbReference type="CDD" id="cd03230">
    <property type="entry name" value="ABC_DR_subfamily_A"/>
    <property type="match status" value="1"/>
</dbReference>
<evidence type="ECO:0000256" key="1">
    <source>
        <dbReference type="ARBA" id="ARBA00022448"/>
    </source>
</evidence>
<proteinExistence type="predicted"/>
<name>A0AAW4W0W6_9FIRM</name>
<dbReference type="RefSeq" id="WP_227600959.1">
    <property type="nucleotide sequence ID" value="NZ_JAJEPX010000032.1"/>
</dbReference>
<dbReference type="InterPro" id="IPR017871">
    <property type="entry name" value="ABC_transporter-like_CS"/>
</dbReference>
<sequence>MSSYIEVRNVSKSFSGRAILQNISLPVEQGTTVGLVGANGSGKSVLFKIICGFEKPDQGSVYVRGNQLGKNGRDFPESLGVFINSPGFIGIYNGFQNLKFLADIQGKIGEKEIRQAMSKVGLDPDNKTKVDNYSLGMKQKLGLAQAIMEVQDILILDEPFNALDYKTYEDVKTIIRMLKAEGKTIFLTSHHYKDIEQLCDQVYSIEDCQLLPITEEIAARYREME</sequence>
<dbReference type="AlphaFoldDB" id="A0AAW4W0W6"/>
<dbReference type="InterPro" id="IPR003593">
    <property type="entry name" value="AAA+_ATPase"/>
</dbReference>
<keyword evidence="1" id="KW-0813">Transport</keyword>
<evidence type="ECO:0000256" key="3">
    <source>
        <dbReference type="ARBA" id="ARBA00022840"/>
    </source>
</evidence>
<dbReference type="InterPro" id="IPR051782">
    <property type="entry name" value="ABC_Transporter_VariousFunc"/>
</dbReference>
<keyword evidence="2" id="KW-0547">Nucleotide-binding</keyword>
<dbReference type="PANTHER" id="PTHR42939">
    <property type="entry name" value="ABC TRANSPORTER ATP-BINDING PROTEIN ALBC-RELATED"/>
    <property type="match status" value="1"/>
</dbReference>
<organism evidence="5 6">
    <name type="scientific">Agathobaculum butyriciproducens</name>
    <dbReference type="NCBI Taxonomy" id="1628085"/>
    <lineage>
        <taxon>Bacteria</taxon>
        <taxon>Bacillati</taxon>
        <taxon>Bacillota</taxon>
        <taxon>Clostridia</taxon>
        <taxon>Eubacteriales</taxon>
        <taxon>Butyricicoccaceae</taxon>
        <taxon>Agathobaculum</taxon>
    </lineage>
</organism>
<gene>
    <name evidence="5" type="ORF">LKD22_09740</name>
</gene>
<evidence type="ECO:0000313" key="5">
    <source>
        <dbReference type="EMBL" id="MCC2177400.1"/>
    </source>
</evidence>
<feature type="domain" description="ABC transporter" evidence="4">
    <location>
        <begin position="5"/>
        <end position="221"/>
    </location>
</feature>
<keyword evidence="3 5" id="KW-0067">ATP-binding</keyword>
<comment type="caution">
    <text evidence="5">The sequence shown here is derived from an EMBL/GenBank/DDBJ whole genome shotgun (WGS) entry which is preliminary data.</text>
</comment>